<keyword evidence="2 4" id="KW-0378">Hydrolase</keyword>
<dbReference type="EMBL" id="AFEU01000002">
    <property type="protein sequence ID" value="EIJ80528.1"/>
    <property type="molecule type" value="Genomic_DNA"/>
</dbReference>
<evidence type="ECO:0000256" key="1">
    <source>
        <dbReference type="ARBA" id="ARBA00022723"/>
    </source>
</evidence>
<name>I3E207_BACMT</name>
<dbReference type="STRING" id="997296.PB1_09212"/>
<dbReference type="PANTHER" id="PTHR46470:SF2">
    <property type="entry name" value="GLYCERALDEHYDE 3-PHOSPHATE PHOSPHATASE"/>
    <property type="match status" value="1"/>
</dbReference>
<dbReference type="InterPro" id="IPR036412">
    <property type="entry name" value="HAD-like_sf"/>
</dbReference>
<dbReference type="SFLD" id="SFLDG01129">
    <property type="entry name" value="C1.5:_HAD__Beta-PGM__Phosphata"/>
    <property type="match status" value="1"/>
</dbReference>
<accession>I3E207</accession>
<dbReference type="GO" id="GO:0046872">
    <property type="term" value="F:metal ion binding"/>
    <property type="evidence" value="ECO:0007669"/>
    <property type="project" value="UniProtKB-KW"/>
</dbReference>
<keyword evidence="5" id="KW-1185">Reference proteome</keyword>
<dbReference type="Gene3D" id="1.10.150.520">
    <property type="match status" value="1"/>
</dbReference>
<reference evidence="4 5" key="1">
    <citation type="journal article" date="2012" name="Appl. Environ. Microbiol.">
        <title>Genome Sequence of Thermotolerant Bacillus methanolicus: Features and Regulation Related to Methylotrophy and Production of L-Lysine and L-Glutamate from Methanol.</title>
        <authorList>
            <person name="Heggeset T.M."/>
            <person name="Krog A."/>
            <person name="Balzer S."/>
            <person name="Wentzel A."/>
            <person name="Ellingsen T.E."/>
            <person name="Brautaset T."/>
        </authorList>
    </citation>
    <scope>NUCLEOTIDE SEQUENCE [LARGE SCALE GENOMIC DNA]</scope>
    <source>
        <strain evidence="4 5">PB1</strain>
    </source>
</reference>
<dbReference type="Proteomes" id="UP000010523">
    <property type="component" value="Unassembled WGS sequence"/>
</dbReference>
<dbReference type="Pfam" id="PF13419">
    <property type="entry name" value="HAD_2"/>
    <property type="match status" value="1"/>
</dbReference>
<evidence type="ECO:0000313" key="4">
    <source>
        <dbReference type="EMBL" id="EIJ80528.1"/>
    </source>
</evidence>
<dbReference type="PATRIC" id="fig|997296.3.peg.1955"/>
<dbReference type="Gene3D" id="3.40.50.1000">
    <property type="entry name" value="HAD superfamily/HAD-like"/>
    <property type="match status" value="1"/>
</dbReference>
<dbReference type="InterPro" id="IPR051400">
    <property type="entry name" value="HAD-like_hydrolase"/>
</dbReference>
<comment type="caution">
    <text evidence="4">The sequence shown here is derived from an EMBL/GenBank/DDBJ whole genome shotgun (WGS) entry which is preliminary data.</text>
</comment>
<dbReference type="InterPro" id="IPR041492">
    <property type="entry name" value="HAD_2"/>
</dbReference>
<dbReference type="PANTHER" id="PTHR46470">
    <property type="entry name" value="N-ACYLNEURAMINATE-9-PHOSPHATASE"/>
    <property type="match status" value="1"/>
</dbReference>
<keyword evidence="3" id="KW-0460">Magnesium</keyword>
<dbReference type="RefSeq" id="WP_003351992.1">
    <property type="nucleotide sequence ID" value="NZ_AFEU01000002.1"/>
</dbReference>
<dbReference type="OrthoDB" id="9809962at2"/>
<evidence type="ECO:0000256" key="3">
    <source>
        <dbReference type="ARBA" id="ARBA00022842"/>
    </source>
</evidence>
<organism evidence="4 5">
    <name type="scientific">Bacillus methanolicus PB1</name>
    <dbReference type="NCBI Taxonomy" id="997296"/>
    <lineage>
        <taxon>Bacteria</taxon>
        <taxon>Bacillati</taxon>
        <taxon>Bacillota</taxon>
        <taxon>Bacilli</taxon>
        <taxon>Bacillales</taxon>
        <taxon>Bacillaceae</taxon>
        <taxon>Bacillus</taxon>
    </lineage>
</organism>
<dbReference type="AlphaFoldDB" id="I3E207"/>
<gene>
    <name evidence="4" type="ORF">PB1_09212</name>
</gene>
<dbReference type="eggNOG" id="COG1011">
    <property type="taxonomic scope" value="Bacteria"/>
</dbReference>
<dbReference type="SFLD" id="SFLDS00003">
    <property type="entry name" value="Haloacid_Dehalogenase"/>
    <property type="match status" value="1"/>
</dbReference>
<dbReference type="GO" id="GO:0016791">
    <property type="term" value="F:phosphatase activity"/>
    <property type="evidence" value="ECO:0007669"/>
    <property type="project" value="TreeGrafter"/>
</dbReference>
<protein>
    <submittedName>
        <fullName evidence="4">Putative hydrolase</fullName>
    </submittedName>
</protein>
<sequence>MRYLPLNKIQLDQYSVIGFDMDGTLYDEEIFIRQVYGSIAKYLSDTLSDSFEFIYSWMMERWEEKGSSYPFIFSEVIEQVERIATEELIDDCLNIYRNFKPILRLNKNVEKFLNEISKEHQLFLITDGNFKLQKEKFNSLRLENWFREENIVFTGKFGREFYKPSVRAIEYIECLKNITKPVLYFGDRNIDEQFALNAQFDFVKIESFNCFWDVK</sequence>
<keyword evidence="1" id="KW-0479">Metal-binding</keyword>
<dbReference type="InterPro" id="IPR023214">
    <property type="entry name" value="HAD_sf"/>
</dbReference>
<evidence type="ECO:0000256" key="2">
    <source>
        <dbReference type="ARBA" id="ARBA00022801"/>
    </source>
</evidence>
<dbReference type="SUPFAM" id="SSF56784">
    <property type="entry name" value="HAD-like"/>
    <property type="match status" value="1"/>
</dbReference>
<evidence type="ECO:0000313" key="5">
    <source>
        <dbReference type="Proteomes" id="UP000010523"/>
    </source>
</evidence>
<proteinExistence type="predicted"/>